<evidence type="ECO:0000313" key="2">
    <source>
        <dbReference type="EMBL" id="THU87454.1"/>
    </source>
</evidence>
<feature type="region of interest" description="Disordered" evidence="1">
    <location>
        <begin position="1"/>
        <end position="39"/>
    </location>
</feature>
<protein>
    <submittedName>
        <fullName evidence="2">Uncharacterized protein</fullName>
    </submittedName>
</protein>
<feature type="region of interest" description="Disordered" evidence="1">
    <location>
        <begin position="265"/>
        <end position="308"/>
    </location>
</feature>
<sequence>MAPLTRSRSNLSRLDCKRKRSVLSSNTPSLSTPSPKVKLQDTHRIRVMEQRLKELHEKPTQTVQMEEKTREDQAHDGLTDFREQIEQAILARMKTTLEEWKDEQQSIRVDDTEVDTSHSANRAEKLNAQNNLTQLKESVAKEEKELQEEVDKVLSTNTFLEAMLEAKVETHAELLKENKSLEEARPEDKVDEQKRSDDTEVDTSHSTNRAKKLSADTVIGSLLEVKAITPAELAELIIETEQRASYELITPPLIISPPPNLLDLPWDSPEYDLQYPDSPPEFESVSGSSKSSAEHGDQSRGPSPQIDCVWSARSLEDEIFGSSEEESDEQD</sequence>
<proteinExistence type="predicted"/>
<dbReference type="EMBL" id="ML179449">
    <property type="protein sequence ID" value="THU87454.1"/>
    <property type="molecule type" value="Genomic_DNA"/>
</dbReference>
<reference evidence="2 3" key="1">
    <citation type="journal article" date="2019" name="Nat. Ecol. Evol.">
        <title>Megaphylogeny resolves global patterns of mushroom evolution.</title>
        <authorList>
            <person name="Varga T."/>
            <person name="Krizsan K."/>
            <person name="Foldi C."/>
            <person name="Dima B."/>
            <person name="Sanchez-Garcia M."/>
            <person name="Sanchez-Ramirez S."/>
            <person name="Szollosi G.J."/>
            <person name="Szarkandi J.G."/>
            <person name="Papp V."/>
            <person name="Albert L."/>
            <person name="Andreopoulos W."/>
            <person name="Angelini C."/>
            <person name="Antonin V."/>
            <person name="Barry K.W."/>
            <person name="Bougher N.L."/>
            <person name="Buchanan P."/>
            <person name="Buyck B."/>
            <person name="Bense V."/>
            <person name="Catcheside P."/>
            <person name="Chovatia M."/>
            <person name="Cooper J."/>
            <person name="Damon W."/>
            <person name="Desjardin D."/>
            <person name="Finy P."/>
            <person name="Geml J."/>
            <person name="Haridas S."/>
            <person name="Hughes K."/>
            <person name="Justo A."/>
            <person name="Karasinski D."/>
            <person name="Kautmanova I."/>
            <person name="Kiss B."/>
            <person name="Kocsube S."/>
            <person name="Kotiranta H."/>
            <person name="LaButti K.M."/>
            <person name="Lechner B.E."/>
            <person name="Liimatainen K."/>
            <person name="Lipzen A."/>
            <person name="Lukacs Z."/>
            <person name="Mihaltcheva S."/>
            <person name="Morgado L.N."/>
            <person name="Niskanen T."/>
            <person name="Noordeloos M.E."/>
            <person name="Ohm R.A."/>
            <person name="Ortiz-Santana B."/>
            <person name="Ovrebo C."/>
            <person name="Racz N."/>
            <person name="Riley R."/>
            <person name="Savchenko A."/>
            <person name="Shiryaev A."/>
            <person name="Soop K."/>
            <person name="Spirin V."/>
            <person name="Szebenyi C."/>
            <person name="Tomsovsky M."/>
            <person name="Tulloss R.E."/>
            <person name="Uehling J."/>
            <person name="Grigoriev I.V."/>
            <person name="Vagvolgyi C."/>
            <person name="Papp T."/>
            <person name="Martin F.M."/>
            <person name="Miettinen O."/>
            <person name="Hibbett D.S."/>
            <person name="Nagy L.G."/>
        </authorList>
    </citation>
    <scope>NUCLEOTIDE SEQUENCE [LARGE SCALE GENOMIC DNA]</scope>
    <source>
        <strain evidence="2 3">CBS 962.96</strain>
    </source>
</reference>
<dbReference type="Proteomes" id="UP000297245">
    <property type="component" value="Unassembled WGS sequence"/>
</dbReference>
<feature type="compositionally biased region" description="Low complexity" evidence="1">
    <location>
        <begin position="22"/>
        <end position="35"/>
    </location>
</feature>
<accession>A0A4S8LEV5</accession>
<dbReference type="AlphaFoldDB" id="A0A4S8LEV5"/>
<gene>
    <name evidence="2" type="ORF">K435DRAFT_804291</name>
</gene>
<feature type="compositionally biased region" description="Basic and acidic residues" evidence="1">
    <location>
        <begin position="177"/>
        <end position="198"/>
    </location>
</feature>
<evidence type="ECO:0000313" key="3">
    <source>
        <dbReference type="Proteomes" id="UP000297245"/>
    </source>
</evidence>
<name>A0A4S8LEV5_DENBC</name>
<organism evidence="2 3">
    <name type="scientific">Dendrothele bispora (strain CBS 962.96)</name>
    <dbReference type="NCBI Taxonomy" id="1314807"/>
    <lineage>
        <taxon>Eukaryota</taxon>
        <taxon>Fungi</taxon>
        <taxon>Dikarya</taxon>
        <taxon>Basidiomycota</taxon>
        <taxon>Agaricomycotina</taxon>
        <taxon>Agaricomycetes</taxon>
        <taxon>Agaricomycetidae</taxon>
        <taxon>Agaricales</taxon>
        <taxon>Agaricales incertae sedis</taxon>
        <taxon>Dendrothele</taxon>
    </lineage>
</organism>
<feature type="region of interest" description="Disordered" evidence="1">
    <location>
        <begin position="177"/>
        <end position="209"/>
    </location>
</feature>
<evidence type="ECO:0000256" key="1">
    <source>
        <dbReference type="SAM" id="MobiDB-lite"/>
    </source>
</evidence>
<keyword evidence="3" id="KW-1185">Reference proteome</keyword>
<feature type="compositionally biased region" description="Polar residues" evidence="1">
    <location>
        <begin position="1"/>
        <end position="12"/>
    </location>
</feature>